<dbReference type="FunFam" id="1.20.5.370:FF:000008">
    <property type="entry name" value="Myosin heavy chain"/>
    <property type="match status" value="1"/>
</dbReference>
<dbReference type="FunFam" id="1.20.5.340:FF:000036">
    <property type="entry name" value="Myosin heavy chain"/>
    <property type="match status" value="1"/>
</dbReference>
<feature type="compositionally biased region" description="Polar residues" evidence="15">
    <location>
        <begin position="1256"/>
        <end position="1274"/>
    </location>
</feature>
<feature type="transmembrane region" description="Helical" evidence="16">
    <location>
        <begin position="1998"/>
        <end position="2020"/>
    </location>
</feature>
<organism evidence="17 18">
    <name type="scientific">Schistosoma haematobium</name>
    <name type="common">Blood fluke</name>
    <dbReference type="NCBI Taxonomy" id="6185"/>
    <lineage>
        <taxon>Eukaryota</taxon>
        <taxon>Metazoa</taxon>
        <taxon>Spiralia</taxon>
        <taxon>Lophotrochozoa</taxon>
        <taxon>Platyhelminthes</taxon>
        <taxon>Trematoda</taxon>
        <taxon>Digenea</taxon>
        <taxon>Strigeidida</taxon>
        <taxon>Schistosomatoidea</taxon>
        <taxon>Schistosomatidae</taxon>
        <taxon>Schistosoma</taxon>
    </lineage>
</organism>
<dbReference type="Gene3D" id="1.20.5.370">
    <property type="match status" value="3"/>
</dbReference>
<dbReference type="Gene3D" id="1.20.5.340">
    <property type="match status" value="5"/>
</dbReference>
<dbReference type="GO" id="GO:0030016">
    <property type="term" value="C:myofibril"/>
    <property type="evidence" value="ECO:0007669"/>
    <property type="project" value="UniProtKB-SubCell"/>
</dbReference>
<dbReference type="FunFam" id="1.20.5.370:FF:000009">
    <property type="entry name" value="Myosin heavy chain, isoform G"/>
    <property type="match status" value="1"/>
</dbReference>
<dbReference type="PROSITE" id="PS51456">
    <property type="entry name" value="MYOSIN_MOTOR"/>
    <property type="match status" value="1"/>
</dbReference>
<dbReference type="Gene3D" id="4.10.270.10">
    <property type="entry name" value="Myosin, subunit A"/>
    <property type="match status" value="1"/>
</dbReference>
<keyword evidence="12 14" id="KW-0009">Actin-binding</keyword>
<feature type="compositionally biased region" description="Basic and acidic residues" evidence="15">
    <location>
        <begin position="1201"/>
        <end position="1215"/>
    </location>
</feature>
<dbReference type="InterPro" id="IPR036961">
    <property type="entry name" value="Kinesin_motor_dom_sf"/>
</dbReference>
<dbReference type="InterPro" id="IPR008989">
    <property type="entry name" value="Myosin_S1_N"/>
</dbReference>
<feature type="binding site" evidence="14">
    <location>
        <begin position="172"/>
        <end position="179"/>
    </location>
    <ligand>
        <name>ATP</name>
        <dbReference type="ChEBI" id="CHEBI:30616"/>
    </ligand>
</feature>
<keyword evidence="10 14" id="KW-0505">Motor protein</keyword>
<feature type="region of interest" description="Disordered" evidence="15">
    <location>
        <begin position="1256"/>
        <end position="1282"/>
    </location>
</feature>
<reference evidence="17" key="4">
    <citation type="journal article" date="2022" name="PLoS Pathog.">
        <title>Chromosome-level genome of Schistosoma haematobium underpins genome-wide explorations of molecular variation.</title>
        <authorList>
            <person name="Stroehlein A.J."/>
            <person name="Korhonen P.K."/>
            <person name="Lee V.V."/>
            <person name="Ralph S.A."/>
            <person name="Mentink-Kane M."/>
            <person name="You H."/>
            <person name="McManus D.P."/>
            <person name="Tchuente L.T."/>
            <person name="Stothard J.R."/>
            <person name="Kaur P."/>
            <person name="Dudchenko O."/>
            <person name="Aiden E.L."/>
            <person name="Yang B."/>
            <person name="Yang H."/>
            <person name="Emery A.M."/>
            <person name="Webster B.L."/>
            <person name="Brindley P.J."/>
            <person name="Rollinson D."/>
            <person name="Chang B.C.H."/>
            <person name="Gasser R.B."/>
            <person name="Young N.D."/>
        </authorList>
    </citation>
    <scope>NUCLEOTIDE SEQUENCE</scope>
</reference>
<feature type="region of interest" description="Disordered" evidence="15">
    <location>
        <begin position="1111"/>
        <end position="1151"/>
    </location>
</feature>
<dbReference type="SMART" id="SM00242">
    <property type="entry name" value="MYSc"/>
    <property type="match status" value="1"/>
</dbReference>
<dbReference type="InterPro" id="IPR001609">
    <property type="entry name" value="Myosin_head_motor_dom-like"/>
</dbReference>
<dbReference type="FunFam" id="1.20.58.530:FF:000001">
    <property type="entry name" value="Myosin heavy chain"/>
    <property type="match status" value="1"/>
</dbReference>
<keyword evidence="11" id="KW-0514">Muscle protein</keyword>
<evidence type="ECO:0000256" key="9">
    <source>
        <dbReference type="ARBA" id="ARBA00023123"/>
    </source>
</evidence>
<dbReference type="InterPro" id="IPR014751">
    <property type="entry name" value="XRCC4-like_C"/>
</dbReference>
<comment type="caution">
    <text evidence="17">The sequence shown here is derived from an EMBL/GenBank/DDBJ whole genome shotgun (WGS) entry which is preliminary data.</text>
</comment>
<accession>A0A6A5D920</accession>
<feature type="compositionally biased region" description="Basic and acidic residues" evidence="15">
    <location>
        <begin position="1111"/>
        <end position="1125"/>
    </location>
</feature>
<dbReference type="Gene3D" id="1.20.120.720">
    <property type="entry name" value="Myosin VI head, motor domain, U50 subdomain"/>
    <property type="match status" value="1"/>
</dbReference>
<sequence>MDPSDPDFKYLGVDRKALLKELANFDSKNVIWVEDEKEGYILADIKDTTGDTITVALKDGSEKKVKKDDAQQVNPPKFFLIEDMANLTHLNDASVLENLRARYYRQLIYTYSGLFCVAVNPYKRFPIYTEQVALKYKGKRRGEMPPHIFSISDNAYHNMLQDRENQSILITGESGAGKTENTKKVISYFAVVAAASKKEDDDASKKGTLEDQIVQANPVLEAYGNAKTTRNNNSSRFGKFIRIHFGTTGKIAGADIEHYLLEKSRVVSQMKGERNYHIFYQLLSTYGSKYHDKLLVQTDPALYSFINQGELTIDGVDDSEEMKLCDEAFDVLGFNDDEKLSLFKCTTSICNMGEMKFKQRPREEQAEADGTAEAEKVAFLLGVNAKDLLTSFLKPKVKVGTEFVTKGQNLNQVTYAVSALAKSLYNRMFGWLVARVNKTLDTKVKRQFFIGVLDIAGFEIFTENGFEQICINYTNERLQQFFNHHMFVLEQEEYKREKIQWTFIDFGMDLQACIDLIEKPMGILSILEEECIVPKASDQTFLSKLYDNHLGKSPNFTKPKPPKPGHVEAHFELHHYAGSVPYTITGWLEKNKDPLNDSVVALLGGSKDPLVSNLFTPVVGEPGKKTKGGSFLTVTYMHRESLNKLMKNLQSTSPSFIRCIVPNEFKQPGVIDAHLVLHQLHCNGVLEGIRICRKGFPNRMIYSEFKQRYSILAPNVIPDGFVDGRQVTEKLLEATQLDKNLYQCGNTKVFFKAGTLAHLEDLRDDKLNGIISLFQAEIRGYLMRKQYKKLQDQRVALTLMQRNIRKYLVLRNWPWWRLYTKVKPMLNIARQEEEMKKAAEELAKLKEEFEKLEKLKKELEEQNVTVLQQKNDLFLQLQTEQDSLADAEEKISKLVLQRGDMEQRIKELEERLADEEDQAANLNEVKKKMSSEIEELKKDVEDLESSLQKAEQEKQTKDNQIRTLQAEMAQQDETIGKLNKDKKNLEEQNKRTQEALQAEEDKVNHLNKLKAKLESTLDEMEENLAREQKIRGDVEKSKRKLEGDLKATQETVDDLERVKRDLEEQLRRKEAEISGLSGKFEDEQGLVAQLQRKIKELQTRIQELEEDLEAERAARSKAEKSRQQLESELEEVVDRLEEQDGATAAQSDLTKKREAELMKLKRDLEDTRLQNEQAIATMRKKQSDAVNELADQLDQANKAKAKAEKERSQFKAELDDAHNQVDSIMKAKLNSEKTVKALESQLQEVSVKLDEATRNLNEQASTKARSSQEVSELQRQLEEAESQLSQLNKIKQQLSTQLEEARHSLEDESRMKAKLNGEVRNLTSDLDSLRETLEEEQSAKGDLQRQLQKLQGELQQLRSRGGGGGDVRSEEVEELKRKMNAKIQELESEAESAKSKCGQLEKTKARLQGELEDLMVDVERANGLASQLERKQNNFNRTLAEWQKKYADSQAELENAQRDARGQSTEIFRLKAQLEEVHEQMEGLRRENKNLSDEIHDLTEQLGEGGRSVHEIDKNRRRLEMEKEELQAALEEAESALEQEEAKVQRAQLEMSQIRQEIDRRLAEKEEEFEATRKNHQRAMESQQASLEAEAKGKAEAMRVKKKLEQDINELEVSLDGANRARAEQEKNVKKFQQQVRELQSQLEDDQRQRDDLREQFQAAERRATVLAGELDELRIALDQAERSRKIAEAERAEASDRATEMSTQTASLAAQKRKLEADLAAMQADLEEAANEAKQADERAKKAMADSARVFEEIRQEQEHTQHVEKARKQLEIQVKELMARLEDSESGAMKNGRKAMGKLEQRVRELETELEAEQRRHGETQKNLRKVDRRMKEISLQAEEDKKSHDRMQELVEKLQGKIKTYKRQVEEAEEIAAINLAKYRKIQHEIEDAEERADQAEQALQKLRAKNRSSVSTARGVSAAPAGGPGHANRARKPTASLAPEEESRQVNISNQNTMSTRRNHLLETNVTKETNNNHSNYLQNDEIEFEMFHLTNNLLIILLSVLCIIIILLLLIYIVYRRLRHHHHHSQYFNNPFKIHKNKNNNDDEYSAELKRRKEHFHKSTNDKKKSESRSIVENNRKGIRRVSSTPNLPRLVDNQSNNVDINHLLGCEEGEGNNDNNGTSLDDHELFKVNNENENDIVDFTLTDSIEDSTVNDTLESLENSTNHLSFIPIIHPNWTTERGIPERGYITLAVRIEGDMSNIKKHPFLSVYIFDARCILSRNVEPKAGKFYVKARLQLAGLNNSVSMLSLSQISTKSLRIFSDKMDIFTTNRMSSTVHSGCTPVRRAYRSPIFRHKIILPLPVNIIEVINNRSTSLFQSMESISSIGLEDDTIQNYELKIDLKERNACKTNDLHGTSTVQYLPYWKSSQLIGSVHIPITSKMWQYLMDDVNKLRRSTVVNVSTFEDIKTKEKSLELLPNKLLWFIRCLKVPDENANSRGEITFGMQYNQENGSLTISLFNCAAMNLPKRTKNLFVRASLCSNWKLFRTVQSRATARLTVNSAEFILGEKLNFIIEEDISRVCIILSVFARSGSKLQEATTLIGRCVTGPSDLACSDGLSHWTSVCSKQGMIRRTHILS</sequence>
<comment type="similarity">
    <text evidence="3">Belongs to the paramyosin family.</text>
</comment>
<dbReference type="Gene3D" id="3.40.850.10">
    <property type="entry name" value="Kinesin motor domain"/>
    <property type="match status" value="1"/>
</dbReference>
<evidence type="ECO:0000256" key="16">
    <source>
        <dbReference type="SAM" id="Phobius"/>
    </source>
</evidence>
<feature type="region of interest" description="Disordered" evidence="15">
    <location>
        <begin position="1195"/>
        <end position="1215"/>
    </location>
</feature>
<dbReference type="KEGG" id="shx:MS3_00009199"/>
<evidence type="ECO:0000256" key="3">
    <source>
        <dbReference type="ARBA" id="ARBA00008447"/>
    </source>
</evidence>
<evidence type="ECO:0000256" key="13">
    <source>
        <dbReference type="ARBA" id="ARBA00038612"/>
    </source>
</evidence>
<evidence type="ECO:0000256" key="8">
    <source>
        <dbReference type="ARBA" id="ARBA00023054"/>
    </source>
</evidence>
<feature type="compositionally biased region" description="Basic and acidic residues" evidence="15">
    <location>
        <begin position="974"/>
        <end position="991"/>
    </location>
</feature>
<dbReference type="Gene3D" id="1.20.58.530">
    <property type="match status" value="1"/>
</dbReference>
<dbReference type="PROSITE" id="PS51844">
    <property type="entry name" value="SH3_LIKE"/>
    <property type="match status" value="1"/>
</dbReference>
<dbReference type="Gene3D" id="2.30.30.360">
    <property type="entry name" value="Myosin S1 fragment, N-terminal"/>
    <property type="match status" value="1"/>
</dbReference>
<dbReference type="SMART" id="SM00015">
    <property type="entry name" value="IQ"/>
    <property type="match status" value="1"/>
</dbReference>
<evidence type="ECO:0000256" key="10">
    <source>
        <dbReference type="ARBA" id="ARBA00023175"/>
    </source>
</evidence>
<dbReference type="FunFam" id="1.20.5.340:FF:000019">
    <property type="entry name" value="Myosin heavy chain, isoform G"/>
    <property type="match status" value="1"/>
</dbReference>
<keyword evidence="7 14" id="KW-0067">ATP-binding</keyword>
<keyword evidence="5" id="KW-0963">Cytoplasm</keyword>
<evidence type="ECO:0000256" key="4">
    <source>
        <dbReference type="ARBA" id="ARBA00022433"/>
    </source>
</evidence>
<dbReference type="Pfam" id="PF02736">
    <property type="entry name" value="Myosin_N"/>
    <property type="match status" value="1"/>
</dbReference>
<dbReference type="Proteomes" id="UP000471633">
    <property type="component" value="Unassembled WGS sequence"/>
</dbReference>
<keyword evidence="16" id="KW-1133">Transmembrane helix</keyword>
<dbReference type="FunFam" id="1.20.120.720:FF:000001">
    <property type="entry name" value="Myosin heavy chain, muscle"/>
    <property type="match status" value="1"/>
</dbReference>
<keyword evidence="8" id="KW-0175">Coiled coil</keyword>
<dbReference type="CDD" id="cd01377">
    <property type="entry name" value="MYSc_class_II"/>
    <property type="match status" value="1"/>
</dbReference>
<evidence type="ECO:0000313" key="17">
    <source>
        <dbReference type="EMBL" id="KAH9580597.1"/>
    </source>
</evidence>
<dbReference type="GO" id="GO:0016460">
    <property type="term" value="C:myosin II complex"/>
    <property type="evidence" value="ECO:0007669"/>
    <property type="project" value="TreeGrafter"/>
</dbReference>
<keyword evidence="6 14" id="KW-0547">Nucleotide-binding</keyword>
<dbReference type="GO" id="GO:0051015">
    <property type="term" value="F:actin filament binding"/>
    <property type="evidence" value="ECO:0007669"/>
    <property type="project" value="InterPro"/>
</dbReference>
<evidence type="ECO:0000256" key="14">
    <source>
        <dbReference type="PROSITE-ProRule" id="PRU00782"/>
    </source>
</evidence>
<feature type="compositionally biased region" description="Polar residues" evidence="15">
    <location>
        <begin position="2087"/>
        <end position="2098"/>
    </location>
</feature>
<dbReference type="GeneID" id="24593240"/>
<dbReference type="InterPro" id="IPR000048">
    <property type="entry name" value="IQ_motif_EF-hand-BS"/>
</dbReference>
<keyword evidence="16" id="KW-0812">Transmembrane</keyword>
<comment type="subcellular location">
    <subcellularLocation>
        <location evidence="1">Cytoplasm</location>
        <location evidence="1">Myofibril</location>
    </subcellularLocation>
</comment>
<dbReference type="Gene3D" id="3.30.70.1590">
    <property type="match status" value="1"/>
</dbReference>
<evidence type="ECO:0000256" key="12">
    <source>
        <dbReference type="ARBA" id="ARBA00023203"/>
    </source>
</evidence>
<dbReference type="GO" id="GO:0000146">
    <property type="term" value="F:microfilament motor activity"/>
    <property type="evidence" value="ECO:0007669"/>
    <property type="project" value="TreeGrafter"/>
</dbReference>
<dbReference type="InterPro" id="IPR035892">
    <property type="entry name" value="C2_domain_sf"/>
</dbReference>
<protein>
    <submittedName>
        <fullName evidence="17">Myosin heavy chain</fullName>
    </submittedName>
</protein>
<evidence type="ECO:0000256" key="2">
    <source>
        <dbReference type="ARBA" id="ARBA00008314"/>
    </source>
</evidence>
<dbReference type="FunFam" id="3.40.850.10:FF:000024">
    <property type="entry name" value="Myosin heavy chain, isoform J"/>
    <property type="match status" value="1"/>
</dbReference>
<evidence type="ECO:0000256" key="5">
    <source>
        <dbReference type="ARBA" id="ARBA00022490"/>
    </source>
</evidence>
<comment type="similarity">
    <text evidence="2 14">Belongs to the TRAFAC class myosin-kinesin ATPase superfamily. Myosin family.</text>
</comment>
<dbReference type="InterPro" id="IPR002928">
    <property type="entry name" value="Myosin_tail"/>
</dbReference>
<evidence type="ECO:0000256" key="1">
    <source>
        <dbReference type="ARBA" id="ARBA00004657"/>
    </source>
</evidence>
<comment type="subunit">
    <text evidence="13">Muscle myosin is a hexameric protein that consists of 2 heavy chain subunits (MHC), 2 alkali light chain subunits (MLC) and 2 regulatory light chain subunits (MLC-2).</text>
</comment>
<evidence type="ECO:0000256" key="15">
    <source>
        <dbReference type="SAM" id="MobiDB-lite"/>
    </source>
</evidence>
<evidence type="ECO:0000256" key="7">
    <source>
        <dbReference type="ARBA" id="ARBA00022840"/>
    </source>
</evidence>
<reference evidence="17" key="2">
    <citation type="journal article" date="2019" name="Gigascience">
        <title>High-quality Schistosoma haematobium genome achieved by single-molecule and long-range sequencing.</title>
        <authorList>
            <person name="Stroehlein A.J."/>
            <person name="Korhonen P.K."/>
            <person name="Chong T.M."/>
            <person name="Lim Y.L."/>
            <person name="Chan K.G."/>
            <person name="Webster B."/>
            <person name="Rollinson D."/>
            <person name="Brindley P.J."/>
            <person name="Gasser R.B."/>
            <person name="Young N.D."/>
        </authorList>
    </citation>
    <scope>NUCLEOTIDE SEQUENCE</scope>
</reference>
<dbReference type="SUPFAM" id="SSF52540">
    <property type="entry name" value="P-loop containing nucleoside triphosphate hydrolases"/>
    <property type="match status" value="1"/>
</dbReference>
<dbReference type="CTD" id="22989"/>
<keyword evidence="9 14" id="KW-0518">Myosin</keyword>
<dbReference type="Pfam" id="PF00063">
    <property type="entry name" value="Myosin_head"/>
    <property type="match status" value="1"/>
</dbReference>
<feature type="region of interest" description="Actin-binding" evidence="14">
    <location>
        <begin position="642"/>
        <end position="664"/>
    </location>
</feature>
<dbReference type="PANTHER" id="PTHR45615:SF27">
    <property type="entry name" value="MYOSIN HEAVY CHAIN, MUSCLE"/>
    <property type="match status" value="1"/>
</dbReference>
<feature type="region of interest" description="Disordered" evidence="15">
    <location>
        <begin position="1907"/>
        <end position="1954"/>
    </location>
</feature>
<dbReference type="PROSITE" id="PS50096">
    <property type="entry name" value="IQ"/>
    <property type="match status" value="1"/>
</dbReference>
<name>A0A6A5D920_SCHHA</name>
<gene>
    <name evidence="17" type="primary">MYH15</name>
    <name evidence="17" type="ORF">MS3_00009199</name>
</gene>
<evidence type="ECO:0000256" key="6">
    <source>
        <dbReference type="ARBA" id="ARBA00022741"/>
    </source>
</evidence>
<dbReference type="RefSeq" id="XP_051064949.1">
    <property type="nucleotide sequence ID" value="XM_051217536.1"/>
</dbReference>
<dbReference type="Gene3D" id="1.10.10.820">
    <property type="match status" value="1"/>
</dbReference>
<dbReference type="EMBL" id="AMPZ03000007">
    <property type="protein sequence ID" value="KAH9580597.1"/>
    <property type="molecule type" value="Genomic_DNA"/>
</dbReference>
<dbReference type="GO" id="GO:0032982">
    <property type="term" value="C:myosin filament"/>
    <property type="evidence" value="ECO:0007669"/>
    <property type="project" value="UniProtKB-KW"/>
</dbReference>
<dbReference type="Pfam" id="PF01576">
    <property type="entry name" value="Myosin_tail_1"/>
    <property type="match status" value="1"/>
</dbReference>
<keyword evidence="4" id="KW-0787">Thick filament</keyword>
<keyword evidence="18" id="KW-1185">Reference proteome</keyword>
<evidence type="ECO:0000313" key="18">
    <source>
        <dbReference type="Proteomes" id="UP000471633"/>
    </source>
</evidence>
<keyword evidence="16" id="KW-0472">Membrane</keyword>
<proteinExistence type="inferred from homology"/>
<dbReference type="FunFam" id="1.10.10.820:FF:000001">
    <property type="entry name" value="Myosin heavy chain"/>
    <property type="match status" value="1"/>
</dbReference>
<reference evidence="17" key="1">
    <citation type="journal article" date="2012" name="Nat. Genet.">
        <title>Whole-genome sequence of Schistosoma haematobium.</title>
        <authorList>
            <person name="Young N.D."/>
            <person name="Jex A.R."/>
            <person name="Li B."/>
            <person name="Liu S."/>
            <person name="Yang L."/>
            <person name="Xiong Z."/>
            <person name="Li Y."/>
            <person name="Cantacessi C."/>
            <person name="Hall R.S."/>
            <person name="Xu X."/>
            <person name="Chen F."/>
            <person name="Wu X."/>
            <person name="Zerlotini A."/>
            <person name="Oliveira G."/>
            <person name="Hofmann A."/>
            <person name="Zhang G."/>
            <person name="Fang X."/>
            <person name="Kang Y."/>
            <person name="Campbell B.E."/>
            <person name="Loukas A."/>
            <person name="Ranganathan S."/>
            <person name="Rollinson D."/>
            <person name="Rinaldi G."/>
            <person name="Brindley P.J."/>
            <person name="Yang H."/>
            <person name="Wang J."/>
            <person name="Wang J."/>
            <person name="Gasser R.B."/>
        </authorList>
    </citation>
    <scope>NUCLEOTIDE SEQUENCE</scope>
</reference>
<dbReference type="InterPro" id="IPR004009">
    <property type="entry name" value="SH3_Myosin"/>
</dbReference>
<feature type="region of interest" description="Disordered" evidence="15">
    <location>
        <begin position="972"/>
        <end position="991"/>
    </location>
</feature>
<dbReference type="InterPro" id="IPR027417">
    <property type="entry name" value="P-loop_NTPase"/>
</dbReference>
<dbReference type="PRINTS" id="PR00193">
    <property type="entry name" value="MYOSINHEAVY"/>
</dbReference>
<feature type="region of interest" description="Disordered" evidence="15">
    <location>
        <begin position="2056"/>
        <end position="2098"/>
    </location>
</feature>
<feature type="compositionally biased region" description="Basic and acidic residues" evidence="15">
    <location>
        <begin position="2056"/>
        <end position="2081"/>
    </location>
</feature>
<dbReference type="Gene3D" id="2.60.40.150">
    <property type="entry name" value="C2 domain"/>
    <property type="match status" value="1"/>
</dbReference>
<reference evidence="17" key="3">
    <citation type="submission" date="2021-06" db="EMBL/GenBank/DDBJ databases">
        <title>Chromosome-level genome assembly for S. haematobium.</title>
        <authorList>
            <person name="Stroehlein A.J."/>
        </authorList>
    </citation>
    <scope>NUCLEOTIDE SEQUENCE</scope>
</reference>
<evidence type="ECO:0000256" key="11">
    <source>
        <dbReference type="ARBA" id="ARBA00023179"/>
    </source>
</evidence>
<dbReference type="GO" id="GO:0005524">
    <property type="term" value="F:ATP binding"/>
    <property type="evidence" value="ECO:0007669"/>
    <property type="project" value="UniProtKB-UniRule"/>
</dbReference>
<dbReference type="PANTHER" id="PTHR45615">
    <property type="entry name" value="MYOSIN HEAVY CHAIN, NON-MUSCLE"/>
    <property type="match status" value="1"/>
</dbReference>
<dbReference type="FunFam" id="1.20.5.370:FF:000001">
    <property type="entry name" value="Myosin heavy chain"/>
    <property type="match status" value="1"/>
</dbReference>
<dbReference type="SUPFAM" id="SSF90257">
    <property type="entry name" value="Myosin rod fragments"/>
    <property type="match status" value="6"/>
</dbReference>